<gene>
    <name evidence="1" type="ORF">MLD38_038671</name>
</gene>
<name>A0ACB9L094_9MYRT</name>
<organism evidence="1 2">
    <name type="scientific">Melastoma candidum</name>
    <dbReference type="NCBI Taxonomy" id="119954"/>
    <lineage>
        <taxon>Eukaryota</taxon>
        <taxon>Viridiplantae</taxon>
        <taxon>Streptophyta</taxon>
        <taxon>Embryophyta</taxon>
        <taxon>Tracheophyta</taxon>
        <taxon>Spermatophyta</taxon>
        <taxon>Magnoliopsida</taxon>
        <taxon>eudicotyledons</taxon>
        <taxon>Gunneridae</taxon>
        <taxon>Pentapetalae</taxon>
        <taxon>rosids</taxon>
        <taxon>malvids</taxon>
        <taxon>Myrtales</taxon>
        <taxon>Melastomataceae</taxon>
        <taxon>Melastomatoideae</taxon>
        <taxon>Melastomateae</taxon>
        <taxon>Melastoma</taxon>
    </lineage>
</organism>
<keyword evidence="2" id="KW-1185">Reference proteome</keyword>
<dbReference type="Proteomes" id="UP001057402">
    <property type="component" value="Chromosome 12"/>
</dbReference>
<comment type="caution">
    <text evidence="1">The sequence shown here is derived from an EMBL/GenBank/DDBJ whole genome shotgun (WGS) entry which is preliminary data.</text>
</comment>
<accession>A0ACB9L094</accession>
<evidence type="ECO:0000313" key="2">
    <source>
        <dbReference type="Proteomes" id="UP001057402"/>
    </source>
</evidence>
<sequence>MFDGVADQFQHLIATRSVAASSSSSLPSSAPLALHHLPLAFTHLTSTPTASTTNAFAAAIFPGFDVYPSSSASSSRPQPHHLELQQPIPEFLHHQLHNPTTPLTLQKDEERTDEDVDELTCVKSLPTLDGEDCPWTDEEVLALIRIRSGIENWFPEVTWEHVSGKLEELGFKRSAEKCKEKFEEENRFFNCNNNGSGCDDNGYGKNDYRILNDLEEICHRDHGRNPCDPNIDSNVNEMEIRPVVKEDQTVGTRDFKEKRDCGDEEALRIKGMTKRKRRRQKFEMFKRFCADVVEKMLDQQEEMHNKLLDDLVRRDAEMIVREEEWKKREMDWINKELGTRANEQVIVGDRQAAMIELLKKFTSTMSDHRITCPIGETCEGGDGQSLPSIPSNNCSTSTSAQPAQNEIRNLVCISKDTKTASVSDKRAAEDSPSGQKGQTPAIPRSHHLRDPEPPATTKVDDRETGSKRWPRDEVQALINLRTAIDNRENAEHNRNSGSRGETRIWERVSRGMTELGYRRSAKRCKEKWENINKYFRKTRDVRKKRSAESRTCSYFQQLSSLYGHSDRVTPGPNEHGTGDVGDRRR</sequence>
<proteinExistence type="predicted"/>
<reference evidence="2" key="1">
    <citation type="journal article" date="2023" name="Front. Plant Sci.">
        <title>Chromosomal-level genome assembly of Melastoma candidum provides insights into trichome evolution.</title>
        <authorList>
            <person name="Zhong Y."/>
            <person name="Wu W."/>
            <person name="Sun C."/>
            <person name="Zou P."/>
            <person name="Liu Y."/>
            <person name="Dai S."/>
            <person name="Zhou R."/>
        </authorList>
    </citation>
    <scope>NUCLEOTIDE SEQUENCE [LARGE SCALE GENOMIC DNA]</scope>
</reference>
<dbReference type="EMBL" id="CM042891">
    <property type="protein sequence ID" value="KAI4302988.1"/>
    <property type="molecule type" value="Genomic_DNA"/>
</dbReference>
<evidence type="ECO:0000313" key="1">
    <source>
        <dbReference type="EMBL" id="KAI4302988.1"/>
    </source>
</evidence>
<protein>
    <submittedName>
        <fullName evidence="1">Uncharacterized protein</fullName>
    </submittedName>
</protein>